<feature type="region of interest" description="Disordered" evidence="8">
    <location>
        <begin position="188"/>
        <end position="212"/>
    </location>
</feature>
<feature type="region of interest" description="Disordered" evidence="8">
    <location>
        <begin position="2491"/>
        <end position="2616"/>
    </location>
</feature>
<feature type="compositionally biased region" description="Basic and acidic residues" evidence="8">
    <location>
        <begin position="1241"/>
        <end position="1285"/>
    </location>
</feature>
<keyword evidence="7" id="KW-0175">Coiled coil</keyword>
<feature type="region of interest" description="Disordered" evidence="8">
    <location>
        <begin position="342"/>
        <end position="384"/>
    </location>
</feature>
<feature type="compositionally biased region" description="Basic and acidic residues" evidence="8">
    <location>
        <begin position="2491"/>
        <end position="2504"/>
    </location>
</feature>
<feature type="compositionally biased region" description="Polar residues" evidence="8">
    <location>
        <begin position="2771"/>
        <end position="2780"/>
    </location>
</feature>
<feature type="compositionally biased region" description="Polar residues" evidence="8">
    <location>
        <begin position="2505"/>
        <end position="2528"/>
    </location>
</feature>
<feature type="compositionally biased region" description="Basic and acidic residues" evidence="8">
    <location>
        <begin position="1495"/>
        <end position="1515"/>
    </location>
</feature>
<feature type="compositionally biased region" description="Basic and acidic residues" evidence="8">
    <location>
        <begin position="794"/>
        <end position="817"/>
    </location>
</feature>
<dbReference type="Pfam" id="PF13913">
    <property type="entry name" value="zf-C2HC_2"/>
    <property type="match status" value="2"/>
</dbReference>
<feature type="compositionally biased region" description="Basic and acidic residues" evidence="8">
    <location>
        <begin position="830"/>
        <end position="843"/>
    </location>
</feature>
<feature type="compositionally biased region" description="Polar residues" evidence="8">
    <location>
        <begin position="2658"/>
        <end position="2673"/>
    </location>
</feature>
<feature type="compositionally biased region" description="Basic and acidic residues" evidence="8">
    <location>
        <begin position="991"/>
        <end position="1012"/>
    </location>
</feature>
<dbReference type="GeneID" id="107269066"/>
<feature type="region of interest" description="Disordered" evidence="8">
    <location>
        <begin position="778"/>
        <end position="906"/>
    </location>
</feature>
<feature type="compositionally biased region" description="Polar residues" evidence="8">
    <location>
        <begin position="1680"/>
        <end position="1689"/>
    </location>
</feature>
<reference evidence="11" key="1">
    <citation type="submission" date="2025-08" db="UniProtKB">
        <authorList>
            <consortium name="RefSeq"/>
        </authorList>
    </citation>
    <scope>IDENTIFICATION</scope>
</reference>
<feature type="region of interest" description="Disordered" evidence="8">
    <location>
        <begin position="3040"/>
        <end position="3059"/>
    </location>
</feature>
<feature type="region of interest" description="Disordered" evidence="8">
    <location>
        <begin position="65"/>
        <end position="106"/>
    </location>
</feature>
<organism evidence="10 11">
    <name type="scientific">Cephus cinctus</name>
    <name type="common">Wheat stem sawfly</name>
    <dbReference type="NCBI Taxonomy" id="211228"/>
    <lineage>
        <taxon>Eukaryota</taxon>
        <taxon>Metazoa</taxon>
        <taxon>Ecdysozoa</taxon>
        <taxon>Arthropoda</taxon>
        <taxon>Hexapoda</taxon>
        <taxon>Insecta</taxon>
        <taxon>Pterygota</taxon>
        <taxon>Neoptera</taxon>
        <taxon>Endopterygota</taxon>
        <taxon>Hymenoptera</taxon>
        <taxon>Cephoidea</taxon>
        <taxon>Cephidae</taxon>
        <taxon>Cephus</taxon>
    </lineage>
</organism>
<feature type="compositionally biased region" description="Low complexity" evidence="8">
    <location>
        <begin position="2851"/>
        <end position="2862"/>
    </location>
</feature>
<feature type="region of interest" description="Disordered" evidence="8">
    <location>
        <begin position="1061"/>
        <end position="1203"/>
    </location>
</feature>
<feature type="compositionally biased region" description="Basic and acidic residues" evidence="8">
    <location>
        <begin position="2587"/>
        <end position="2605"/>
    </location>
</feature>
<evidence type="ECO:0000256" key="3">
    <source>
        <dbReference type="ARBA" id="ARBA00022737"/>
    </source>
</evidence>
<dbReference type="GO" id="GO:0008270">
    <property type="term" value="F:zinc ion binding"/>
    <property type="evidence" value="ECO:0007669"/>
    <property type="project" value="UniProtKB-KW"/>
</dbReference>
<feature type="region of interest" description="Disordered" evidence="8">
    <location>
        <begin position="2419"/>
        <end position="2443"/>
    </location>
</feature>
<feature type="compositionally biased region" description="Basic and acidic residues" evidence="8">
    <location>
        <begin position="2333"/>
        <end position="2354"/>
    </location>
</feature>
<comment type="similarity">
    <text evidence="1">Belongs to the ZC2HC1 family.</text>
</comment>
<feature type="region of interest" description="Disordered" evidence="8">
    <location>
        <begin position="2810"/>
        <end position="2902"/>
    </location>
</feature>
<keyword evidence="3" id="KW-0677">Repeat</keyword>
<keyword evidence="4 6" id="KW-0863">Zinc-finger</keyword>
<sequence>MSIRSHSLGARGVSMNVDTSWAAQGLASAITNLNSMARFQQKQLQEKEQKLLQLYDQQQQRAYQVVQRGSAGSTGSNHSSSVSHQTISRTTTTTHSSSTSQGGGKVRQMFDERRQTTVKGIDRSYPLEPLDNKPKKQVTSNGHAPGKGSNAAVNHHSVTVRRVARADVNSNVNGGKPVVSYHEEVTHESFGDDDEFGNENHDKRYTNGNHHNANRNEVHIEEILDDDTIQRNRLMAKVHLMNFDKTMKYRIDNDLESEQFPEELMLDVPDKLPKRAPTRKISQAEARLERFKNANARKSNVSNSTTTTGTVTRKRSEPMFPAGTSSREPLASTRITKTVNTMKTGRSEGPTRKRNEGTRPEVISKNAKPTKAHSESPKISQDTKAGTRITLRTENIFDSPKKDDATLYEPRTVQRQCRRSDTAGVQSGYREFTRTGFNEREVKIVGKPTSFAVEKTESRTVSDGKIVGSVKVDGTGSVEIIEKKRKPGFSKITVIRKSDKVNEGKRSYARDINSTRIKSKHEIDTARNVKSKIISSSPEVVGAISKNIISRESSRHTAKSLYKGRTVQAVDKSYTRMEKSSSGRATTPESAKRRVSKDSITRMKTNTGRRDSVERSNDLKSDIMVRSAQLVKKVMRRQSIEKKSDIIERTALKDLTKKSEKSISPSEKTELRKTLISENAKKKIDRDSRKQIRYHKEDITPVESVTKGRDSIEINTTEGDIDKFVVSNKIRDSRQDQNLNQSRGTPRFSQKKLKHVGSGHDPKEIVDDVRIERIEEKKDVMSDGRRSKGSITRVDMKVKTHQSLGRERQLSEMEGTSRSKARIKKSRSPSVEERKPVPIEISKKISKKSPVHSTEKISKDTLTQLESERNRSSSVDADSTRSRINKTMKTRKTQKSTDVKKSRESSVELEIERNLKNKKTTAVISPRERNNVHENIQIRPTSPVRRLCRDSTMKITINLKQSGSVAKDKKVIPKSPGKSKPSSKSKSLIPHSERNEDIKTRGESSAKQLLDKIDSPIKSREVSDIARFRKSKVTVESSSSIKCDGTGKLLRSIELVRKVARNQSPGISRKLEEGIITKSGSLKSSGLESEEVKKSGKPTDESARMKSNESTKIKVSSDEESPKSSILSEIDTDRQEILVEDQSIKRDKSSVSKRSTDALSSTSNKGMQSMVKAKETQSKTASPSKAVEVESDNMTTQSAQDHSTFLIRRPIKKRGTVLNSDIYEQQEASQSKHAYYTGTGKIDRNSNHDKISKYDKANASKIQIKDISKRGKSPDLKRSGRDESKVTVSLPVPVELEKSFISAELARRTMDDRRQENTYGSRGNGKSNVLKEVHIDETELTPEYQEISITDQFIEPGGNRLKKRKEDALYKKTEQKRQKTIEDVERDSVDPTKKSTRIVSKPKVVGTRRRICSKLIRQMETNLKEQPAKKAMSYKKIVMTKERSNIRKSPAARSKSPKVETSERPSSRLSGTVEFDSIKKQPVAMPRTVPTKSPETTRGKEFVRIPSESTDKQEILKSPQLMQKVIREQSPEHKSMSSESINFDREISEFETVPIIISKEPEQPEHKIVRKQEAMFSPSKNPESMSKPTRSAVSISKKVAEKESQKQKTDSVSRICLKLAADKEFNAIREKSIGASSKRPTEVKVSRSIKATIRKPVQRPRRVNDMPKVDRLTDVPANGRASSARQIATVSRKHTVKSVGKNLPTHSRTRNVSKDSLSPKDSKLKLAPSTKALRSTALVQSAMKKQTSGVTKINTSRRDTTKSVESLENVKNIGDKIPERPIANVGLKRKSRPPNLNLEIIRKSKRVDSAATEKPIERTRTDATNKKVSGTVKTYKVEEVERSKKIEPEVQSSSRLRIVDSDEQSFQNKLIDALTKTINEKKTPYIVSSPDPSRIERLYPRYPVEEEVLSSPDIMRRSGEIKNNVPPVKCESTDSVESALRRFDSIGTDTDQQEIVQVDTADNHMIDIRVAQGLMPKPESPKARMAVKNDTTDTDQSESVTVIKGHAKPVGASSNDRLSMTTRKVEEKNIPEIVRVDDKKYLSEVQPIRKNISDEKKEKANSIINLKLIEKTPESGIGKISIAALDTPLQDFESKQRKIARARNSVELARTSVQIQKPSWRRKLFEDSDSGVETEVVRPRTVNFHENQRIDKNLKSTNVIKGKSEILECANRISKIPVSRAGFKTHQLQSATPLRSIEVIRKSIRKEQQGQLRKTIPEEPDFKKESLRKPKSVTIETGRKMTKPIISKIAQNNRDTVKRVLKASITRMASKPKNSQTIGLKSNHDKDVTTKGSTTSQKSHCKNTKKKVETKFQREKPSSVFFEYSSSLTREGNANHEAKSSVKPPKSKEAKQSIEVEEILNKNNRKLSHQDLQVENSVNPSPREKDLHELKRKQTKPISTRRSTAPLFLHGDKKFKITNSTEPNVTRRQSTGSNLKTVNDKSNLADSLSKETLKSNYFIKKDKNQDATKTKILKNVTDEYRSDSLDSLDAEYKHKESSDARYETTHTQSSDNVKSSKSACRISQSTFAVDSRSESPDSLEAARIYSRQTIRDESFTGQERNTDRDQSPSPDSLDEACKYYTNTRNKYRTDNKNQARFAVESRTESEDSLESASKHSKSIKIQKIFREFTESPESNDKGQSIREFHEITIPHEQYLKRQGNNSKALKQQETLTKSPAPALRVSKAPSPDPVLRKGVDSNSRTPAVSAKRSVPQSPTKNPEVAARLVSAEVKNSVARATRKSSSTARSLDTSGNKRATPNVPKTGDNVDAPNRENNYQSENSAGERKLDGDALPLNPRKSEAFTLEFDAFGESTENGPTAARKPPARKQVPEKLSGTPTQRSPAATPYTRPVSSLSTASSSSSARGQTSAIAKGKMATKSKSKSPTRGRASSGPKASARSGGTAVNNDNLIECKICGRRFAQDRIGLHEQICAKTGQKKRKQFDAMLFRVKGTDLEPFARKGTSKKTDSKNKKPEVKSNWRKKHEDFINAIRSAKQVQAHLAAGGKLSDLPPPPVSDTSDYIQCPHCGRKFNQSAAERHIPKCETMLHNKPNPRAPPKPKR</sequence>
<feature type="region of interest" description="Disordered" evidence="8">
    <location>
        <begin position="2269"/>
        <end position="2313"/>
    </location>
</feature>
<feature type="compositionally biased region" description="Basic and acidic residues" evidence="8">
    <location>
        <begin position="590"/>
        <end position="601"/>
    </location>
</feature>
<name>A0AAJ7BZC3_CEPCN</name>
<feature type="coiled-coil region" evidence="7">
    <location>
        <begin position="30"/>
        <end position="61"/>
    </location>
</feature>
<feature type="compositionally biased region" description="Basic residues" evidence="8">
    <location>
        <begin position="883"/>
        <end position="894"/>
    </location>
</feature>
<feature type="compositionally biased region" description="Basic and acidic residues" evidence="8">
    <location>
        <begin position="2549"/>
        <end position="2566"/>
    </location>
</feature>
<keyword evidence="2" id="KW-0479">Metal-binding</keyword>
<dbReference type="PANTHER" id="PTHR13555:SF25">
    <property type="entry name" value="ZINC FINGER C2HC DOMAIN-CONTAINING PROTEIN 1A"/>
    <property type="match status" value="1"/>
</dbReference>
<feature type="compositionally biased region" description="Basic and acidic residues" evidence="8">
    <location>
        <begin position="1457"/>
        <end position="1466"/>
    </location>
</feature>
<feature type="compositionally biased region" description="Basic and acidic residues" evidence="8">
    <location>
        <begin position="1559"/>
        <end position="1573"/>
    </location>
</feature>
<feature type="compositionally biased region" description="Low complexity" evidence="8">
    <location>
        <begin position="65"/>
        <end position="100"/>
    </location>
</feature>
<feature type="region of interest" description="Disordered" evidence="8">
    <location>
        <begin position="2329"/>
        <end position="2403"/>
    </location>
</feature>
<dbReference type="InterPro" id="IPR049899">
    <property type="entry name" value="Znf_C2HC_C3H"/>
</dbReference>
<evidence type="ECO:0000256" key="7">
    <source>
        <dbReference type="SAM" id="Coils"/>
    </source>
</evidence>
<feature type="compositionally biased region" description="Polar residues" evidence="8">
    <location>
        <begin position="1192"/>
        <end position="1203"/>
    </location>
</feature>
<evidence type="ECO:0000256" key="8">
    <source>
        <dbReference type="SAM" id="MobiDB-lite"/>
    </source>
</evidence>
<feature type="compositionally biased region" description="Basic and acidic residues" evidence="8">
    <location>
        <begin position="895"/>
        <end position="906"/>
    </location>
</feature>
<feature type="region of interest" description="Disordered" evidence="8">
    <location>
        <begin position="574"/>
        <end position="620"/>
    </location>
</feature>
<feature type="compositionally biased region" description="Basic and acidic residues" evidence="8">
    <location>
        <begin position="1090"/>
        <end position="1122"/>
    </location>
</feature>
<feature type="region of interest" description="Disordered" evidence="8">
    <location>
        <begin position="1976"/>
        <end position="1998"/>
    </location>
</feature>
<feature type="compositionally biased region" description="Low complexity" evidence="8">
    <location>
        <begin position="973"/>
        <end position="990"/>
    </location>
</feature>
<feature type="region of interest" description="Disordered" evidence="8">
    <location>
        <begin position="298"/>
        <end position="329"/>
    </location>
</feature>
<feature type="region of interest" description="Disordered" evidence="8">
    <location>
        <begin position="2651"/>
        <end position="2794"/>
    </location>
</feature>
<feature type="compositionally biased region" description="Low complexity" evidence="8">
    <location>
        <begin position="298"/>
        <end position="311"/>
    </location>
</feature>
<feature type="compositionally biased region" description="Basic residues" evidence="8">
    <location>
        <begin position="2874"/>
        <end position="2884"/>
    </location>
</feature>
<dbReference type="InterPro" id="IPR026319">
    <property type="entry name" value="ZC2HC1A/B-like"/>
</dbReference>
<feature type="domain" description="C2HC/C3H-type" evidence="9">
    <location>
        <begin position="2907"/>
        <end position="2936"/>
    </location>
</feature>
<evidence type="ECO:0000256" key="6">
    <source>
        <dbReference type="PROSITE-ProRule" id="PRU01371"/>
    </source>
</evidence>
<dbReference type="Proteomes" id="UP000694920">
    <property type="component" value="Unplaced"/>
</dbReference>
<feature type="compositionally biased region" description="Polar residues" evidence="8">
    <location>
        <begin position="1578"/>
        <end position="1594"/>
    </location>
</feature>
<dbReference type="PANTHER" id="PTHR13555">
    <property type="entry name" value="C2H2 ZINC FINGER CGI-62-RELATED"/>
    <property type="match status" value="1"/>
</dbReference>
<feature type="region of interest" description="Disordered" evidence="8">
    <location>
        <begin position="964"/>
        <end position="1012"/>
    </location>
</feature>
<feature type="compositionally biased region" description="Basic and acidic residues" evidence="8">
    <location>
        <begin position="608"/>
        <end position="620"/>
    </location>
</feature>
<feature type="region of interest" description="Disordered" evidence="8">
    <location>
        <begin position="124"/>
        <end position="151"/>
    </location>
</feature>
<feature type="compositionally biased region" description="Low complexity" evidence="8">
    <location>
        <begin position="1078"/>
        <end position="1087"/>
    </location>
</feature>
<feature type="region of interest" description="Disordered" evidence="8">
    <location>
        <begin position="2956"/>
        <end position="2977"/>
    </location>
</feature>
<evidence type="ECO:0000256" key="4">
    <source>
        <dbReference type="ARBA" id="ARBA00022771"/>
    </source>
</evidence>
<feature type="domain" description="C2HC/C3H-type" evidence="9">
    <location>
        <begin position="3018"/>
        <end position="3047"/>
    </location>
</feature>
<evidence type="ECO:0000259" key="9">
    <source>
        <dbReference type="PROSITE" id="PS52027"/>
    </source>
</evidence>
<evidence type="ECO:0000256" key="5">
    <source>
        <dbReference type="ARBA" id="ARBA00022833"/>
    </source>
</evidence>
<gene>
    <name evidence="11" type="primary">LOC107269066</name>
</gene>
<feature type="region of interest" description="Disordered" evidence="8">
    <location>
        <begin position="1554"/>
        <end position="1611"/>
    </location>
</feature>
<dbReference type="PROSITE" id="PS52027">
    <property type="entry name" value="ZF_C2HC_C3H"/>
    <property type="match status" value="2"/>
</dbReference>
<dbReference type="Gene3D" id="3.30.160.60">
    <property type="entry name" value="Classic Zinc Finger"/>
    <property type="match status" value="2"/>
</dbReference>
<proteinExistence type="inferred from homology"/>
<evidence type="ECO:0000256" key="2">
    <source>
        <dbReference type="ARBA" id="ARBA00022723"/>
    </source>
</evidence>
<feature type="compositionally biased region" description="Basic and acidic residues" evidence="8">
    <location>
        <begin position="345"/>
        <end position="359"/>
    </location>
</feature>
<feature type="region of interest" description="Disordered" evidence="8">
    <location>
        <begin position="1680"/>
        <end position="1764"/>
    </location>
</feature>
<keyword evidence="10" id="KW-1185">Reference proteome</keyword>
<dbReference type="RefSeq" id="XP_015597995.1">
    <property type="nucleotide sequence ID" value="XM_015742509.2"/>
</dbReference>
<feature type="compositionally biased region" description="Basic and acidic residues" evidence="8">
    <location>
        <begin position="1598"/>
        <end position="1611"/>
    </location>
</feature>
<feature type="compositionally biased region" description="Polar residues" evidence="8">
    <location>
        <begin position="1157"/>
        <end position="1167"/>
    </location>
</feature>
<feature type="compositionally biased region" description="Polar residues" evidence="8">
    <location>
        <begin position="736"/>
        <end position="748"/>
    </location>
</feature>
<dbReference type="KEGG" id="ccin:107269066"/>
<feature type="region of interest" description="Disordered" evidence="8">
    <location>
        <begin position="1441"/>
        <end position="1519"/>
    </location>
</feature>
<accession>A0AAJ7BZC3</accession>
<protein>
    <submittedName>
        <fullName evidence="11">Microtubule-associated protein futsch isoform X1</fullName>
    </submittedName>
</protein>
<evidence type="ECO:0000313" key="11">
    <source>
        <dbReference type="RefSeq" id="XP_015597995.1"/>
    </source>
</evidence>
<keyword evidence="5" id="KW-0862">Zinc</keyword>
<feature type="region of interest" description="Disordered" evidence="8">
    <location>
        <begin position="732"/>
        <end position="762"/>
    </location>
</feature>
<feature type="compositionally biased region" description="Polar residues" evidence="8">
    <location>
        <begin position="1737"/>
        <end position="1754"/>
    </location>
</feature>
<evidence type="ECO:0000256" key="1">
    <source>
        <dbReference type="ARBA" id="ARBA00010843"/>
    </source>
</evidence>
<feature type="compositionally biased region" description="Basic and acidic residues" evidence="8">
    <location>
        <begin position="1131"/>
        <end position="1156"/>
    </location>
</feature>
<feature type="compositionally biased region" description="Polar residues" evidence="8">
    <location>
        <begin position="2370"/>
        <end position="2380"/>
    </location>
</feature>
<evidence type="ECO:0000313" key="10">
    <source>
        <dbReference type="Proteomes" id="UP000694920"/>
    </source>
</evidence>
<feature type="compositionally biased region" description="Low complexity" evidence="8">
    <location>
        <begin position="2732"/>
        <end position="2746"/>
    </location>
</feature>
<feature type="region of interest" description="Disordered" evidence="8">
    <location>
        <begin position="1235"/>
        <end position="1285"/>
    </location>
</feature>